<feature type="chain" id="PRO_5005597904" description="Lysozyme inhibitor LprI N-terminal domain-containing protein" evidence="1">
    <location>
        <begin position="34"/>
        <end position="159"/>
    </location>
</feature>
<name>A0A0M0EBI1_KOMEU</name>
<keyword evidence="1" id="KW-0732">Signal</keyword>
<evidence type="ECO:0000256" key="1">
    <source>
        <dbReference type="SAM" id="SignalP"/>
    </source>
</evidence>
<evidence type="ECO:0008006" key="4">
    <source>
        <dbReference type="Google" id="ProtNLM"/>
    </source>
</evidence>
<protein>
    <recommendedName>
        <fullName evidence="4">Lysozyme inhibitor LprI N-terminal domain-containing protein</fullName>
    </recommendedName>
</protein>
<proteinExistence type="predicted"/>
<dbReference type="EMBL" id="LHUQ01000109">
    <property type="protein sequence ID" value="KON62590.1"/>
    <property type="molecule type" value="Genomic_DNA"/>
</dbReference>
<dbReference type="PATRIC" id="fig|33995.3.peg.4350"/>
<dbReference type="Proteomes" id="UP000037566">
    <property type="component" value="Unassembled WGS sequence"/>
</dbReference>
<evidence type="ECO:0000313" key="3">
    <source>
        <dbReference type="Proteomes" id="UP000037566"/>
    </source>
</evidence>
<comment type="caution">
    <text evidence="2">The sequence shown here is derived from an EMBL/GenBank/DDBJ whole genome shotgun (WGS) entry which is preliminary data.</text>
</comment>
<sequence>MCENLLVRHNFPIWMKIILGLSLATCLSTIARADDASTTPTEKELYDECSEFSMAGIHDCLRKKRDESQKVLAQAETRMNTVMSRWDVDDQFIATAKSNFIKDKQEFLKYREVHCNFMRSLGGPVIGIGLDARLYTCVAKLNYRRAKLLEDVFPDLPSK</sequence>
<organism evidence="2 3">
    <name type="scientific">Komagataeibacter europaeus</name>
    <name type="common">Gluconacetobacter europaeus</name>
    <dbReference type="NCBI Taxonomy" id="33995"/>
    <lineage>
        <taxon>Bacteria</taxon>
        <taxon>Pseudomonadati</taxon>
        <taxon>Pseudomonadota</taxon>
        <taxon>Alphaproteobacteria</taxon>
        <taxon>Acetobacterales</taxon>
        <taxon>Acetobacteraceae</taxon>
        <taxon>Komagataeibacter</taxon>
    </lineage>
</organism>
<evidence type="ECO:0000313" key="2">
    <source>
        <dbReference type="EMBL" id="KON62590.1"/>
    </source>
</evidence>
<dbReference type="AlphaFoldDB" id="A0A0M0EBI1"/>
<dbReference type="Gene3D" id="1.20.1270.180">
    <property type="match status" value="1"/>
</dbReference>
<keyword evidence="3" id="KW-1185">Reference proteome</keyword>
<accession>A0A0M0EBI1</accession>
<feature type="signal peptide" evidence="1">
    <location>
        <begin position="1"/>
        <end position="33"/>
    </location>
</feature>
<reference evidence="2" key="1">
    <citation type="submission" date="2015-08" db="EMBL/GenBank/DDBJ databases">
        <title>Draft genome sequence of Komagataeibacter europaeus CECT 8546 a cellulose producer strain from vinegar produced by the traditional method.</title>
        <authorList>
            <person name="Poehlein A."/>
            <person name="Valera M.J."/>
            <person name="Haack F.S."/>
            <person name="Mas A."/>
            <person name="Daniel R."/>
            <person name="Streit W.R."/>
            <person name="Mateo E."/>
        </authorList>
    </citation>
    <scope>NUCLEOTIDE SEQUENCE [LARGE SCALE GENOMIC DNA]</scope>
    <source>
        <strain evidence="2">CECT 8546</strain>
    </source>
</reference>
<gene>
    <name evidence="2" type="ORF">KOEU_39260</name>
</gene>